<evidence type="ECO:0000313" key="3">
    <source>
        <dbReference type="Proteomes" id="UP000355922"/>
    </source>
</evidence>
<name>A0A5Q2F6N8_9CAUD</name>
<dbReference type="EMBL" id="MN509793">
    <property type="protein sequence ID" value="QGF20968.1"/>
    <property type="molecule type" value="Genomic_DNA"/>
</dbReference>
<sequence>MLFMNISRKFGAVYQEEANGDAGSPAAVAPTGEQPAAQPAEVAEVPAVVPAKVDEPAAVDIKGEITAFMAEHNEENPAVILAMNFLGDAGIGINDPAFLQAREGDFTLLKAMLAQKGLAGSDQMVAILEGAVQASIDEQIAFEEKTTATVTEILGEQHEEILGWAREHAEPEEKTAINEMLEAGGLYARAAAIMIRDAWSQGDTTQPAQNAVQVSSPGASANGPISASEYAAQVQELANKVGGDPRGTAAYQQLSARRAAGRQRGI</sequence>
<keyword evidence="3" id="KW-1185">Reference proteome</keyword>
<gene>
    <name evidence="2" type="ORF">MA13_gp24</name>
</gene>
<proteinExistence type="predicted"/>
<reference evidence="2 3" key="1">
    <citation type="submission" date="2019-09" db="EMBL/GenBank/DDBJ databases">
        <authorList>
            <person name="Zaczek-Moczydlowska M."/>
        </authorList>
    </citation>
    <scope>NUCLEOTIDE SEQUENCE [LARGE SCALE GENOMIC DNA]</scope>
</reference>
<protein>
    <submittedName>
        <fullName evidence="2">Scaffolding protein</fullName>
    </submittedName>
</protein>
<accession>A0A5Q2F6N8</accession>
<dbReference type="Proteomes" id="UP000355922">
    <property type="component" value="Segment"/>
</dbReference>
<feature type="region of interest" description="Disordered" evidence="1">
    <location>
        <begin position="204"/>
        <end position="224"/>
    </location>
</feature>
<evidence type="ECO:0000256" key="1">
    <source>
        <dbReference type="SAM" id="MobiDB-lite"/>
    </source>
</evidence>
<evidence type="ECO:0000313" key="2">
    <source>
        <dbReference type="EMBL" id="QGF20968.1"/>
    </source>
</evidence>
<organism evidence="2 3">
    <name type="scientific">Pectobacterium phage MA13</name>
    <dbReference type="NCBI Taxonomy" id="2662284"/>
    <lineage>
        <taxon>Viruses</taxon>
        <taxon>Duplodnaviria</taxon>
        <taxon>Heunggongvirae</taxon>
        <taxon>Uroviricota</taxon>
        <taxon>Caudoviricetes</taxon>
        <taxon>Autographivirales</taxon>
        <taxon>Autonotataviridae</taxon>
        <taxon>Melnykvirinae</taxon>
        <taxon>Daeravirus</taxon>
        <taxon>Daeravirus MA13</taxon>
    </lineage>
</organism>